<accession>A0A2A6B7R5</accession>
<dbReference type="AlphaFoldDB" id="A0A2A6B7R5"/>
<proteinExistence type="predicted"/>
<organism evidence="1 2">
    <name type="scientific">Pristionchus pacificus</name>
    <name type="common">Parasitic nematode worm</name>
    <dbReference type="NCBI Taxonomy" id="54126"/>
    <lineage>
        <taxon>Eukaryota</taxon>
        <taxon>Metazoa</taxon>
        <taxon>Ecdysozoa</taxon>
        <taxon>Nematoda</taxon>
        <taxon>Chromadorea</taxon>
        <taxon>Rhabditida</taxon>
        <taxon>Rhabditina</taxon>
        <taxon>Diplogasteromorpha</taxon>
        <taxon>Diplogasteroidea</taxon>
        <taxon>Neodiplogasteridae</taxon>
        <taxon>Pristionchus</taxon>
    </lineage>
</organism>
<evidence type="ECO:0000313" key="1">
    <source>
        <dbReference type="EnsemblMetazoa" id="PPA07390.1"/>
    </source>
</evidence>
<protein>
    <submittedName>
        <fullName evidence="1">Uncharacterized protein</fullName>
    </submittedName>
</protein>
<dbReference type="EnsemblMetazoa" id="PPA07390.1">
    <property type="protein sequence ID" value="PPA07390.1"/>
    <property type="gene ID" value="WBGene00096944"/>
</dbReference>
<keyword evidence="2" id="KW-1185">Reference proteome</keyword>
<reference evidence="1" key="2">
    <citation type="submission" date="2022-06" db="UniProtKB">
        <authorList>
            <consortium name="EnsemblMetazoa"/>
        </authorList>
    </citation>
    <scope>IDENTIFICATION</scope>
    <source>
        <strain evidence="1">PS312</strain>
    </source>
</reference>
<accession>A0A8R1Y939</accession>
<dbReference type="PANTHER" id="PTHR31552:SF8">
    <property type="entry name" value="SERPENTINE RECEPTOR CLASS GAMMA"/>
    <property type="match status" value="1"/>
</dbReference>
<dbReference type="Proteomes" id="UP000005239">
    <property type="component" value="Unassembled WGS sequence"/>
</dbReference>
<gene>
    <name evidence="1" type="primary">WBGene00096944</name>
</gene>
<dbReference type="PANTHER" id="PTHR31552">
    <property type="entry name" value="SERPENTINE RECEPTOR CLASS GAMMA"/>
    <property type="match status" value="1"/>
</dbReference>
<evidence type="ECO:0000313" key="2">
    <source>
        <dbReference type="Proteomes" id="UP000005239"/>
    </source>
</evidence>
<name>A0A2A6B7R5_PRIPA</name>
<reference evidence="2" key="1">
    <citation type="journal article" date="2008" name="Nat. Genet.">
        <title>The Pristionchus pacificus genome provides a unique perspective on nematode lifestyle and parasitism.</title>
        <authorList>
            <person name="Dieterich C."/>
            <person name="Clifton S.W."/>
            <person name="Schuster L.N."/>
            <person name="Chinwalla A."/>
            <person name="Delehaunty K."/>
            <person name="Dinkelacker I."/>
            <person name="Fulton L."/>
            <person name="Fulton R."/>
            <person name="Godfrey J."/>
            <person name="Minx P."/>
            <person name="Mitreva M."/>
            <person name="Roeseler W."/>
            <person name="Tian H."/>
            <person name="Witte H."/>
            <person name="Yang S.P."/>
            <person name="Wilson R.K."/>
            <person name="Sommer R.J."/>
        </authorList>
    </citation>
    <scope>NUCLEOTIDE SEQUENCE [LARGE SCALE GENOMIC DNA]</scope>
    <source>
        <strain evidence="2">PS312</strain>
    </source>
</reference>
<sequence length="307" mass="35148">METASKVAFYAALSLGTPIILLSYRCMFILTRKEYLKHAFCRIFICSLISNSFAFVLLMHNLRFPGMGFFSSYYEAIKDGWWLAIQSYLARIFYVLSLMLSFMLSLNRVTSLYLEDRIAEKLWRHFFILHLPMLIIFTGLLSIDVVLNRAEYVQGRDSAGGIKYSFVNYNLTLNFDSYWLIVECVLDLICNALIILKCAVCYSPLAHGPDEADAVRELPLSHQLLQLHRAHSDHEHADLSPLQRLPALVAEPRLSHLERIFDAAILLPTVAILALTKEIRTEVRRALFSCGRFVSTNVEKLGTSWSR</sequence>